<evidence type="ECO:0000256" key="1">
    <source>
        <dbReference type="SAM" id="MobiDB-lite"/>
    </source>
</evidence>
<sequence length="185" mass="21744">MAEEENTSSTPLESPTAVPSTPLQPAIKIKTTFREMYDFFLSGITDDMFMEMTKEDTDAMLQEILVAAVPRFEFPRWADPFDLDFKNETFSTKLTTEEKLIIRNYMISEWIGFQLASVDLIRQKYSGSDFSFTSQASHMKQLINLKKEYESQAFHLQRVYCRRRRDKKGVMRSTFNKIMEPVDWE</sequence>
<accession>A0A8S5SXG0</accession>
<protein>
    <submittedName>
        <fullName evidence="2">Uncharacterized protein</fullName>
    </submittedName>
</protein>
<organism evidence="2">
    <name type="scientific">Siphoviridae sp. ctZHD14</name>
    <dbReference type="NCBI Taxonomy" id="2827891"/>
    <lineage>
        <taxon>Viruses</taxon>
        <taxon>Duplodnaviria</taxon>
        <taxon>Heunggongvirae</taxon>
        <taxon>Uroviricota</taxon>
        <taxon>Caudoviricetes</taxon>
    </lineage>
</organism>
<proteinExistence type="predicted"/>
<reference evidence="2" key="1">
    <citation type="journal article" date="2021" name="Proc. Natl. Acad. Sci. U.S.A.">
        <title>A Catalog of Tens of Thousands of Viruses from Human Metagenomes Reveals Hidden Associations with Chronic Diseases.</title>
        <authorList>
            <person name="Tisza M.J."/>
            <person name="Buck C.B."/>
        </authorList>
    </citation>
    <scope>NUCLEOTIDE SEQUENCE</scope>
    <source>
        <strain evidence="2">CtZHD14</strain>
    </source>
</reference>
<feature type="compositionally biased region" description="Polar residues" evidence="1">
    <location>
        <begin position="7"/>
        <end position="21"/>
    </location>
</feature>
<evidence type="ECO:0000313" key="2">
    <source>
        <dbReference type="EMBL" id="DAF55226.1"/>
    </source>
</evidence>
<name>A0A8S5SXG0_9CAUD</name>
<feature type="region of interest" description="Disordered" evidence="1">
    <location>
        <begin position="1"/>
        <end position="21"/>
    </location>
</feature>
<dbReference type="EMBL" id="BK032687">
    <property type="protein sequence ID" value="DAF55226.1"/>
    <property type="molecule type" value="Genomic_DNA"/>
</dbReference>